<protein>
    <submittedName>
        <fullName evidence="2">Uncharacterized protein</fullName>
    </submittedName>
</protein>
<comment type="caution">
    <text evidence="2">The sequence shown here is derived from an EMBL/GenBank/DDBJ whole genome shotgun (WGS) entry which is preliminary data.</text>
</comment>
<feature type="region of interest" description="Disordered" evidence="1">
    <location>
        <begin position="1"/>
        <end position="21"/>
    </location>
</feature>
<organism evidence="2 3">
    <name type="scientific">Chaetomium fimeti</name>
    <dbReference type="NCBI Taxonomy" id="1854472"/>
    <lineage>
        <taxon>Eukaryota</taxon>
        <taxon>Fungi</taxon>
        <taxon>Dikarya</taxon>
        <taxon>Ascomycota</taxon>
        <taxon>Pezizomycotina</taxon>
        <taxon>Sordariomycetes</taxon>
        <taxon>Sordariomycetidae</taxon>
        <taxon>Sordariales</taxon>
        <taxon>Chaetomiaceae</taxon>
        <taxon>Chaetomium</taxon>
    </lineage>
</organism>
<keyword evidence="3" id="KW-1185">Reference proteome</keyword>
<proteinExistence type="predicted"/>
<dbReference type="AlphaFoldDB" id="A0AAE0H580"/>
<reference evidence="2" key="1">
    <citation type="journal article" date="2023" name="Mol. Phylogenet. Evol.">
        <title>Genome-scale phylogeny and comparative genomics of the fungal order Sordariales.</title>
        <authorList>
            <person name="Hensen N."/>
            <person name="Bonometti L."/>
            <person name="Westerberg I."/>
            <person name="Brannstrom I.O."/>
            <person name="Guillou S."/>
            <person name="Cros-Aarteil S."/>
            <person name="Calhoun S."/>
            <person name="Haridas S."/>
            <person name="Kuo A."/>
            <person name="Mondo S."/>
            <person name="Pangilinan J."/>
            <person name="Riley R."/>
            <person name="LaButti K."/>
            <person name="Andreopoulos B."/>
            <person name="Lipzen A."/>
            <person name="Chen C."/>
            <person name="Yan M."/>
            <person name="Daum C."/>
            <person name="Ng V."/>
            <person name="Clum A."/>
            <person name="Steindorff A."/>
            <person name="Ohm R.A."/>
            <person name="Martin F."/>
            <person name="Silar P."/>
            <person name="Natvig D.O."/>
            <person name="Lalanne C."/>
            <person name="Gautier V."/>
            <person name="Ament-Velasquez S.L."/>
            <person name="Kruys A."/>
            <person name="Hutchinson M.I."/>
            <person name="Powell A.J."/>
            <person name="Barry K."/>
            <person name="Miller A.N."/>
            <person name="Grigoriev I.V."/>
            <person name="Debuchy R."/>
            <person name="Gladieux P."/>
            <person name="Hiltunen Thoren M."/>
            <person name="Johannesson H."/>
        </authorList>
    </citation>
    <scope>NUCLEOTIDE SEQUENCE</scope>
    <source>
        <strain evidence="2">CBS 168.71</strain>
    </source>
</reference>
<dbReference type="RefSeq" id="XP_062653666.1">
    <property type="nucleotide sequence ID" value="XM_062805816.1"/>
</dbReference>
<dbReference type="EMBL" id="JAUEPN010000015">
    <property type="protein sequence ID" value="KAK3290152.1"/>
    <property type="molecule type" value="Genomic_DNA"/>
</dbReference>
<evidence type="ECO:0000256" key="1">
    <source>
        <dbReference type="SAM" id="MobiDB-lite"/>
    </source>
</evidence>
<accession>A0AAE0H580</accession>
<reference evidence="2" key="2">
    <citation type="submission" date="2023-06" db="EMBL/GenBank/DDBJ databases">
        <authorList>
            <consortium name="Lawrence Berkeley National Laboratory"/>
            <person name="Haridas S."/>
            <person name="Hensen N."/>
            <person name="Bonometti L."/>
            <person name="Westerberg I."/>
            <person name="Brannstrom I.O."/>
            <person name="Guillou S."/>
            <person name="Cros-Aarteil S."/>
            <person name="Calhoun S."/>
            <person name="Kuo A."/>
            <person name="Mondo S."/>
            <person name="Pangilinan J."/>
            <person name="Riley R."/>
            <person name="Labutti K."/>
            <person name="Andreopoulos B."/>
            <person name="Lipzen A."/>
            <person name="Chen C."/>
            <person name="Yanf M."/>
            <person name="Daum C."/>
            <person name="Ng V."/>
            <person name="Clum A."/>
            <person name="Steindorff A."/>
            <person name="Ohm R."/>
            <person name="Martin F."/>
            <person name="Silar P."/>
            <person name="Natvig D."/>
            <person name="Lalanne C."/>
            <person name="Gautier V."/>
            <person name="Ament-Velasquez S.L."/>
            <person name="Kruys A."/>
            <person name="Hutchinson M.I."/>
            <person name="Powell A.J."/>
            <person name="Barry K."/>
            <person name="Miller A.N."/>
            <person name="Grigoriev I.V."/>
            <person name="Debuchy R."/>
            <person name="Gladieux P."/>
            <person name="Thoren M.H."/>
            <person name="Johannesson H."/>
        </authorList>
    </citation>
    <scope>NUCLEOTIDE SEQUENCE</scope>
    <source>
        <strain evidence="2">CBS 168.71</strain>
    </source>
</reference>
<dbReference type="GeneID" id="87842764"/>
<evidence type="ECO:0000313" key="2">
    <source>
        <dbReference type="EMBL" id="KAK3290152.1"/>
    </source>
</evidence>
<gene>
    <name evidence="2" type="ORF">B0H64DRAFT_427898</name>
</gene>
<sequence>MAISNEQNSDDKPISSIPSSLPPPGLSINQLAALHSRERLLVHPLRWSDRQVALLDCRIHFFEDAGSAASHGNADTNTDPLAPKSRLELFLADNLRLRFTWDEFIDITRRLLRPPGGHLSVENQQITSLYFNKRPCANIMYCRISLPPKSPTRRPITFACFNHDETGLVRRMFFSPVKNPIYGMNGPGIYRQTTLLRLHRPADPLKDPFLVAVLISLAQQKRRRAPKPESRSPSFKVRLLFPTGKDSKSFNIFMANVQASFLDKLDFPHKEPAVNSGLDIYHRQIPTLPFQTFPRRLRRALTLDFCGETKGAVGTGGLRRRIGKKRVRADI</sequence>
<dbReference type="Proteomes" id="UP001278766">
    <property type="component" value="Unassembled WGS sequence"/>
</dbReference>
<evidence type="ECO:0000313" key="3">
    <source>
        <dbReference type="Proteomes" id="UP001278766"/>
    </source>
</evidence>
<name>A0AAE0H580_9PEZI</name>